<name>A0ABU2ZM25_9ALTE</name>
<dbReference type="PANTHER" id="PTHR46401">
    <property type="entry name" value="GLYCOSYLTRANSFERASE WBBK-RELATED"/>
    <property type="match status" value="1"/>
</dbReference>
<evidence type="ECO:0000313" key="3">
    <source>
        <dbReference type="EMBL" id="MDT0593668.1"/>
    </source>
</evidence>
<accession>A0ABU2ZM25</accession>
<organism evidence="3 4">
    <name type="scientific">Glaciecola petra</name>
    <dbReference type="NCBI Taxonomy" id="3075602"/>
    <lineage>
        <taxon>Bacteria</taxon>
        <taxon>Pseudomonadati</taxon>
        <taxon>Pseudomonadota</taxon>
        <taxon>Gammaproteobacteria</taxon>
        <taxon>Alteromonadales</taxon>
        <taxon>Alteromonadaceae</taxon>
        <taxon>Glaciecola</taxon>
    </lineage>
</organism>
<sequence length="374" mass="42873">MKILINLATLKKGGGQNVGLNFVQSFLRVAPSDVDAYFVVARGTEIERFVIQSGLKILGTVPQNPLLRMVAEILKLNAKVKRLKIDVIYSCFGLGLYTNNIPQISGSADSNLYFPEIDFWQHYRGLGRLKKYIVDQYRIYGLKKSHAVVFENEAMKQRAGRLFGLTETKYIKPSVNFDYENEEFLLKSNKDTSKGLFLCGWQLNKNIMLIPEIANILQRRGVRFQFIFTANDDQSLECKKFKNLLTKFGVEDNVKIVGQLSKKYLASIYQQIDFVFLLSKLESFSNNIIEAWYFGKPLIVADEKWSRSICDEAAVYVDRDNPVVIADAIEKLLLEPQLSESIKLRGLSKLKQYPSIDERTLQEIEYAKVIAREF</sequence>
<keyword evidence="3" id="KW-0328">Glycosyltransferase</keyword>
<dbReference type="Pfam" id="PF00534">
    <property type="entry name" value="Glycos_transf_1"/>
    <property type="match status" value="1"/>
</dbReference>
<dbReference type="Proteomes" id="UP001253545">
    <property type="component" value="Unassembled WGS sequence"/>
</dbReference>
<dbReference type="EMBL" id="JAVRHX010000001">
    <property type="protein sequence ID" value="MDT0593668.1"/>
    <property type="molecule type" value="Genomic_DNA"/>
</dbReference>
<reference evidence="3 4" key="1">
    <citation type="submission" date="2023-09" db="EMBL/GenBank/DDBJ databases">
        <authorList>
            <person name="Rey-Velasco X."/>
        </authorList>
    </citation>
    <scope>NUCLEOTIDE SEQUENCE [LARGE SCALE GENOMIC DNA]</scope>
    <source>
        <strain evidence="3 4">P117</strain>
    </source>
</reference>
<keyword evidence="4" id="KW-1185">Reference proteome</keyword>
<evidence type="ECO:0000313" key="4">
    <source>
        <dbReference type="Proteomes" id="UP001253545"/>
    </source>
</evidence>
<evidence type="ECO:0000259" key="2">
    <source>
        <dbReference type="Pfam" id="PF00534"/>
    </source>
</evidence>
<dbReference type="PANTHER" id="PTHR46401:SF2">
    <property type="entry name" value="GLYCOSYLTRANSFERASE WBBK-RELATED"/>
    <property type="match status" value="1"/>
</dbReference>
<protein>
    <submittedName>
        <fullName evidence="3">Glycosyltransferase</fullName>
        <ecNumber evidence="3">2.4.-.-</ecNumber>
    </submittedName>
</protein>
<keyword evidence="1 3" id="KW-0808">Transferase</keyword>
<dbReference type="Gene3D" id="3.40.50.2000">
    <property type="entry name" value="Glycogen Phosphorylase B"/>
    <property type="match status" value="2"/>
</dbReference>
<dbReference type="RefSeq" id="WP_311367173.1">
    <property type="nucleotide sequence ID" value="NZ_JAVRHX010000001.1"/>
</dbReference>
<evidence type="ECO:0000256" key="1">
    <source>
        <dbReference type="ARBA" id="ARBA00022679"/>
    </source>
</evidence>
<comment type="caution">
    <text evidence="3">The sequence shown here is derived from an EMBL/GenBank/DDBJ whole genome shotgun (WGS) entry which is preliminary data.</text>
</comment>
<feature type="domain" description="Glycosyl transferase family 1" evidence="2">
    <location>
        <begin position="206"/>
        <end position="343"/>
    </location>
</feature>
<dbReference type="EC" id="2.4.-.-" evidence="3"/>
<dbReference type="InterPro" id="IPR001296">
    <property type="entry name" value="Glyco_trans_1"/>
</dbReference>
<proteinExistence type="predicted"/>
<dbReference type="GO" id="GO:0016757">
    <property type="term" value="F:glycosyltransferase activity"/>
    <property type="evidence" value="ECO:0007669"/>
    <property type="project" value="UniProtKB-KW"/>
</dbReference>
<gene>
    <name evidence="3" type="ORF">RM552_02275</name>
</gene>
<dbReference type="SUPFAM" id="SSF53756">
    <property type="entry name" value="UDP-Glycosyltransferase/glycogen phosphorylase"/>
    <property type="match status" value="1"/>
</dbReference>